<accession>A0A5N5MLV2</accession>
<dbReference type="EMBL" id="VFJC01000013">
    <property type="protein sequence ID" value="KAB5555191.1"/>
    <property type="molecule type" value="Genomic_DNA"/>
</dbReference>
<keyword evidence="1" id="KW-0812">Transmembrane</keyword>
<organism evidence="2 3">
    <name type="scientific">Pangasianodon hypophthalmus</name>
    <name type="common">Striped catfish</name>
    <name type="synonym">Helicophagus hypophthalmus</name>
    <dbReference type="NCBI Taxonomy" id="310915"/>
    <lineage>
        <taxon>Eukaryota</taxon>
        <taxon>Metazoa</taxon>
        <taxon>Chordata</taxon>
        <taxon>Craniata</taxon>
        <taxon>Vertebrata</taxon>
        <taxon>Euteleostomi</taxon>
        <taxon>Actinopterygii</taxon>
        <taxon>Neopterygii</taxon>
        <taxon>Teleostei</taxon>
        <taxon>Ostariophysi</taxon>
        <taxon>Siluriformes</taxon>
        <taxon>Pangasiidae</taxon>
        <taxon>Pangasianodon</taxon>
    </lineage>
</organism>
<feature type="transmembrane region" description="Helical" evidence="1">
    <location>
        <begin position="6"/>
        <end position="25"/>
    </location>
</feature>
<dbReference type="AlphaFoldDB" id="A0A5N5MLV2"/>
<protein>
    <submittedName>
        <fullName evidence="2">Uncharacterized protein</fullName>
    </submittedName>
</protein>
<dbReference type="Proteomes" id="UP000327468">
    <property type="component" value="Chromosome 12"/>
</dbReference>
<gene>
    <name evidence="2" type="ORF">PHYPO_G00030650</name>
</gene>
<keyword evidence="1" id="KW-0472">Membrane</keyword>
<keyword evidence="3" id="KW-1185">Reference proteome</keyword>
<comment type="caution">
    <text evidence="2">The sequence shown here is derived from an EMBL/GenBank/DDBJ whole genome shotgun (WGS) entry which is preliminary data.</text>
</comment>
<name>A0A5N5MLV2_PANHP</name>
<evidence type="ECO:0000313" key="2">
    <source>
        <dbReference type="EMBL" id="KAB5555191.1"/>
    </source>
</evidence>
<evidence type="ECO:0000313" key="3">
    <source>
        <dbReference type="Proteomes" id="UP000327468"/>
    </source>
</evidence>
<sequence>MEMDFYYIKIFLSPLLGFSIALLVMKCCCKRQCFSRSSASEPQRRNTPIYVIPIPVNDDNFDEGSLSSVAAFAPPAYDSIIPVIPPPPYSERKISGPDEEPPAYAEIVEEPPVICILPPQTQHT</sequence>
<evidence type="ECO:0000256" key="1">
    <source>
        <dbReference type="SAM" id="Phobius"/>
    </source>
</evidence>
<proteinExistence type="predicted"/>
<keyword evidence="1" id="KW-1133">Transmembrane helix</keyword>
<reference evidence="2 3" key="1">
    <citation type="submission" date="2019-06" db="EMBL/GenBank/DDBJ databases">
        <title>A chromosome-scale genome assembly of the striped catfish, Pangasianodon hypophthalmus.</title>
        <authorList>
            <person name="Wen M."/>
            <person name="Zahm M."/>
            <person name="Roques C."/>
            <person name="Cabau C."/>
            <person name="Klopp C."/>
            <person name="Donnadieu C."/>
            <person name="Jouanno E."/>
            <person name="Avarre J.-C."/>
            <person name="Campet M."/>
            <person name="Ha T.T.T."/>
            <person name="Dugue R."/>
            <person name="Lampietro C."/>
            <person name="Louis A."/>
            <person name="Herpin A."/>
            <person name="Echchiki A."/>
            <person name="Berthelot C."/>
            <person name="Parey E."/>
            <person name="Roest-Crollius H."/>
            <person name="Braasch I."/>
            <person name="Postlethwait J."/>
            <person name="Bobe J."/>
            <person name="Montfort J."/>
            <person name="Bouchez O."/>
            <person name="Begum T."/>
            <person name="Schartl M."/>
            <person name="Guiguen Y."/>
        </authorList>
    </citation>
    <scope>NUCLEOTIDE SEQUENCE [LARGE SCALE GENOMIC DNA]</scope>
    <source>
        <strain evidence="2 3">Indonesia</strain>
        <tissue evidence="2">Blood</tissue>
    </source>
</reference>